<evidence type="ECO:0000313" key="4">
    <source>
        <dbReference type="Proteomes" id="UP001334248"/>
    </source>
</evidence>
<evidence type="ECO:0000256" key="1">
    <source>
        <dbReference type="ARBA" id="ARBA00004123"/>
    </source>
</evidence>
<proteinExistence type="predicted"/>
<keyword evidence="2" id="KW-0539">Nucleus</keyword>
<keyword evidence="4" id="KW-1185">Reference proteome</keyword>
<sequence>MDDLVLHTVLAISGTHLQHSSPSISSLASKHYSYALHSLKQRLADWLSGSDEDYKPLFATIILLCHCEFIQGNTYGAAMQHLRACREFVEAALEHLHESEHRDFVVYLVKNYGYFVLVTNLRGSLQVDNIRLGLEFSTYIMLKIKKFSAIGPMFDFEPEGISLIPQIAQLAWQRKQSPSASDYQVCQATYVRLLESLNRELQQCLSGKVADTQSSSGLKLWNTRQLVISIKINTLLMFLHASFPQHDGRPTLITGLLQPLIDRTMMLLTHVDEANACYSLFWPILVMGSYVRDRAKQGLLVSRLETNQSRMQYLSGGIELLQWLWEDQDGMNFGLEGLETVAAARGVHLCIC</sequence>
<reference evidence="3 4" key="1">
    <citation type="journal article" date="2023" name="Res Sq">
        <title>Genomic and morphological characterization of Knufia obscura isolated from the Mars 2020 spacecraft assembly facility.</title>
        <authorList>
            <person name="Chander A.M."/>
            <person name="Teixeira M.M."/>
            <person name="Singh N.K."/>
            <person name="Williams M.P."/>
            <person name="Parker C.W."/>
            <person name="Leo P."/>
            <person name="Stajich J.E."/>
            <person name="Torok T."/>
            <person name="Tighe S."/>
            <person name="Mason C.E."/>
            <person name="Venkateswaran K."/>
        </authorList>
    </citation>
    <scope>NUCLEOTIDE SEQUENCE [LARGE SCALE GENOMIC DNA]</scope>
    <source>
        <strain evidence="3 4">CCFEE 5817</strain>
    </source>
</reference>
<dbReference type="InterPro" id="IPR021858">
    <property type="entry name" value="Fun_TF"/>
</dbReference>
<dbReference type="PANTHER" id="PTHR37534:SF46">
    <property type="entry name" value="ZN(II)2CYS6 TRANSCRIPTION FACTOR (EUROFUNG)"/>
    <property type="match status" value="1"/>
</dbReference>
<dbReference type="PANTHER" id="PTHR37534">
    <property type="entry name" value="TRANSCRIPTIONAL ACTIVATOR PROTEIN UGA3"/>
    <property type="match status" value="1"/>
</dbReference>
<dbReference type="GeneID" id="89995406"/>
<name>A0ABR0RVZ0_9EURO</name>
<dbReference type="RefSeq" id="XP_064732847.1">
    <property type="nucleotide sequence ID" value="XM_064870394.1"/>
</dbReference>
<dbReference type="Pfam" id="PF11951">
    <property type="entry name" value="Fungal_trans_2"/>
    <property type="match status" value="1"/>
</dbReference>
<dbReference type="EMBL" id="JAVHJV010000002">
    <property type="protein sequence ID" value="KAK5944757.1"/>
    <property type="molecule type" value="Genomic_DNA"/>
</dbReference>
<comment type="subcellular location">
    <subcellularLocation>
        <location evidence="1">Nucleus</location>
    </subcellularLocation>
</comment>
<evidence type="ECO:0000313" key="3">
    <source>
        <dbReference type="EMBL" id="KAK5944757.1"/>
    </source>
</evidence>
<comment type="caution">
    <text evidence="3">The sequence shown here is derived from an EMBL/GenBank/DDBJ whole genome shotgun (WGS) entry which is preliminary data.</text>
</comment>
<evidence type="ECO:0000256" key="2">
    <source>
        <dbReference type="ARBA" id="ARBA00023242"/>
    </source>
</evidence>
<dbReference type="Proteomes" id="UP001334248">
    <property type="component" value="Unassembled WGS sequence"/>
</dbReference>
<protein>
    <submittedName>
        <fullName evidence="3">Uncharacterized protein</fullName>
    </submittedName>
</protein>
<accession>A0ABR0RVZ0</accession>
<gene>
    <name evidence="3" type="ORF">PMZ80_001957</name>
</gene>
<organism evidence="3 4">
    <name type="scientific">Knufia obscura</name>
    <dbReference type="NCBI Taxonomy" id="1635080"/>
    <lineage>
        <taxon>Eukaryota</taxon>
        <taxon>Fungi</taxon>
        <taxon>Dikarya</taxon>
        <taxon>Ascomycota</taxon>
        <taxon>Pezizomycotina</taxon>
        <taxon>Eurotiomycetes</taxon>
        <taxon>Chaetothyriomycetidae</taxon>
        <taxon>Chaetothyriales</taxon>
        <taxon>Trichomeriaceae</taxon>
        <taxon>Knufia</taxon>
    </lineage>
</organism>